<keyword evidence="12" id="KW-1185">Reference proteome</keyword>
<dbReference type="SUPFAM" id="SSF47694">
    <property type="entry name" value="Cytochrome c oxidase subunit h"/>
    <property type="match status" value="1"/>
</dbReference>
<dbReference type="InterPro" id="IPR048280">
    <property type="entry name" value="COX6B-like"/>
</dbReference>
<evidence type="ECO:0000256" key="8">
    <source>
        <dbReference type="ARBA" id="ARBA00023128"/>
    </source>
</evidence>
<dbReference type="GO" id="GO:0009086">
    <property type="term" value="P:methionine biosynthetic process"/>
    <property type="evidence" value="ECO:0007669"/>
    <property type="project" value="TreeGrafter"/>
</dbReference>
<evidence type="ECO:0000313" key="11">
    <source>
        <dbReference type="EMBL" id="CAH0727015.1"/>
    </source>
</evidence>
<dbReference type="GO" id="GO:0035999">
    <property type="term" value="P:tetrahydrofolate interconversion"/>
    <property type="evidence" value="ECO:0007669"/>
    <property type="project" value="UniProtKB-UniPathway"/>
</dbReference>
<dbReference type="PANTHER" id="PTHR45754">
    <property type="entry name" value="METHYLENETETRAHYDROFOLATE REDUCTASE"/>
    <property type="match status" value="1"/>
</dbReference>
<evidence type="ECO:0008006" key="13">
    <source>
        <dbReference type="Google" id="ProtNLM"/>
    </source>
</evidence>
<keyword evidence="5" id="KW-0285">Flavoprotein</keyword>
<dbReference type="EMBL" id="OV170226">
    <property type="protein sequence ID" value="CAH0727015.1"/>
    <property type="molecule type" value="Genomic_DNA"/>
</dbReference>
<sequence length="279" mass="32801">MPRKVADLINNSNRFTYSYEVTPDIKVEELDNLNLQPLFFSITWHAHQHQGKNLEIAPLKLANYLRSKRKDVLLNVSCTDLKKDYLNELLQSLQEKDICNLFIISGEKFDPNRSDFKNSLELIAYIRHRTGNYFCVGCAGFPGDDNKLSQLKEKVDAGVDFIITQAFFSYDIYDKFLHECKDLSINVPIIPGTKYSKMSFPDKQQRKTCWDARDRYWECLDDQSIKDVTEKSKACVEFRKIFEKSCPPKWVTHFDRKRDYNIFKEKMQKEGFEPIKDSD</sequence>
<dbReference type="Proteomes" id="UP000838878">
    <property type="component" value="Chromosome 6"/>
</dbReference>
<comment type="subcellular location">
    <subcellularLocation>
        <location evidence="2">Mitochondrion</location>
    </subcellularLocation>
</comment>
<dbReference type="GO" id="GO:0005829">
    <property type="term" value="C:cytosol"/>
    <property type="evidence" value="ECO:0007669"/>
    <property type="project" value="TreeGrafter"/>
</dbReference>
<keyword evidence="6" id="KW-0274">FAD</keyword>
<dbReference type="GO" id="GO:0004489">
    <property type="term" value="F:methylenetetrahydrofolate reductase [NAD(P)H] activity"/>
    <property type="evidence" value="ECO:0007669"/>
    <property type="project" value="InterPro"/>
</dbReference>
<evidence type="ECO:0000313" key="12">
    <source>
        <dbReference type="Proteomes" id="UP000838878"/>
    </source>
</evidence>
<comment type="similarity">
    <text evidence="4">Belongs to the methylenetetrahydrofolate reductase family.</text>
</comment>
<keyword evidence="7" id="KW-0560">Oxidoreductase</keyword>
<reference evidence="11" key="1">
    <citation type="submission" date="2021-12" db="EMBL/GenBank/DDBJ databases">
        <authorList>
            <person name="Martin H S."/>
        </authorList>
    </citation>
    <scope>NUCLEOTIDE SEQUENCE</scope>
</reference>
<evidence type="ECO:0000256" key="6">
    <source>
        <dbReference type="ARBA" id="ARBA00022827"/>
    </source>
</evidence>
<dbReference type="Gene3D" id="1.10.10.140">
    <property type="entry name" value="Cytochrome c oxidase, subunit VIb"/>
    <property type="match status" value="1"/>
</dbReference>
<dbReference type="AlphaFoldDB" id="A0A8J9VTL7"/>
<evidence type="ECO:0000256" key="9">
    <source>
        <dbReference type="ARBA" id="ARBA00023157"/>
    </source>
</evidence>
<keyword evidence="8" id="KW-0496">Mitochondrion</keyword>
<name>A0A8J9VTL7_9NEOP</name>
<evidence type="ECO:0000256" key="10">
    <source>
        <dbReference type="RuleBase" id="RU004254"/>
    </source>
</evidence>
<evidence type="ECO:0000256" key="5">
    <source>
        <dbReference type="ARBA" id="ARBA00022630"/>
    </source>
</evidence>
<evidence type="ECO:0000256" key="2">
    <source>
        <dbReference type="ARBA" id="ARBA00004173"/>
    </source>
</evidence>
<dbReference type="OrthoDB" id="16284at2759"/>
<keyword evidence="9" id="KW-1015">Disulfide bond</keyword>
<dbReference type="PANTHER" id="PTHR45754:SF3">
    <property type="entry name" value="METHYLENETETRAHYDROFOLATE REDUCTASE (NADPH)"/>
    <property type="match status" value="1"/>
</dbReference>
<evidence type="ECO:0000256" key="7">
    <source>
        <dbReference type="ARBA" id="ARBA00023002"/>
    </source>
</evidence>
<feature type="non-terminal residue" evidence="11">
    <location>
        <position position="279"/>
    </location>
</feature>
<accession>A0A8J9VTL7</accession>
<dbReference type="Pfam" id="PF02297">
    <property type="entry name" value="COX6B"/>
    <property type="match status" value="1"/>
</dbReference>
<comment type="cofactor">
    <cofactor evidence="1">
        <name>FAD</name>
        <dbReference type="ChEBI" id="CHEBI:57692"/>
    </cofactor>
</comment>
<dbReference type="InterPro" id="IPR036549">
    <property type="entry name" value="CX6/COA6-like_sf"/>
</dbReference>
<comment type="pathway">
    <text evidence="3 10">One-carbon metabolism; tetrahydrofolate interconversion.</text>
</comment>
<gene>
    <name evidence="11" type="ORF">BINO364_LOCUS12412</name>
</gene>
<proteinExistence type="inferred from homology"/>
<dbReference type="UniPathway" id="UPA00193"/>
<dbReference type="InterPro" id="IPR029041">
    <property type="entry name" value="FAD-linked_oxidoreductase-like"/>
</dbReference>
<dbReference type="GO" id="GO:0071949">
    <property type="term" value="F:FAD binding"/>
    <property type="evidence" value="ECO:0007669"/>
    <property type="project" value="TreeGrafter"/>
</dbReference>
<protein>
    <recommendedName>
        <fullName evidence="13">Methylenetetrahydrofolate reductase (NAD(P)H)</fullName>
    </recommendedName>
</protein>
<dbReference type="Pfam" id="PF02219">
    <property type="entry name" value="MTHFR"/>
    <property type="match status" value="1"/>
</dbReference>
<evidence type="ECO:0000256" key="3">
    <source>
        <dbReference type="ARBA" id="ARBA00004777"/>
    </source>
</evidence>
<evidence type="ECO:0000256" key="4">
    <source>
        <dbReference type="ARBA" id="ARBA00006743"/>
    </source>
</evidence>
<organism evidence="11 12">
    <name type="scientific">Brenthis ino</name>
    <name type="common">lesser marbled fritillary</name>
    <dbReference type="NCBI Taxonomy" id="405034"/>
    <lineage>
        <taxon>Eukaryota</taxon>
        <taxon>Metazoa</taxon>
        <taxon>Ecdysozoa</taxon>
        <taxon>Arthropoda</taxon>
        <taxon>Hexapoda</taxon>
        <taxon>Insecta</taxon>
        <taxon>Pterygota</taxon>
        <taxon>Neoptera</taxon>
        <taxon>Endopterygota</taxon>
        <taxon>Lepidoptera</taxon>
        <taxon>Glossata</taxon>
        <taxon>Ditrysia</taxon>
        <taxon>Papilionoidea</taxon>
        <taxon>Nymphalidae</taxon>
        <taxon>Heliconiinae</taxon>
        <taxon>Argynnini</taxon>
        <taxon>Brenthis</taxon>
    </lineage>
</organism>
<evidence type="ECO:0000256" key="1">
    <source>
        <dbReference type="ARBA" id="ARBA00001974"/>
    </source>
</evidence>
<dbReference type="Gene3D" id="3.20.20.220">
    <property type="match status" value="1"/>
</dbReference>
<dbReference type="SUPFAM" id="SSF51730">
    <property type="entry name" value="FAD-linked oxidoreductase"/>
    <property type="match status" value="1"/>
</dbReference>
<dbReference type="InterPro" id="IPR003171">
    <property type="entry name" value="Mehydrof_redctse-like"/>
</dbReference>
<dbReference type="GO" id="GO:0005739">
    <property type="term" value="C:mitochondrion"/>
    <property type="evidence" value="ECO:0007669"/>
    <property type="project" value="UniProtKB-SubCell"/>
</dbReference>